<evidence type="ECO:0000256" key="7">
    <source>
        <dbReference type="ARBA" id="ARBA00023239"/>
    </source>
</evidence>
<dbReference type="GO" id="GO:0006284">
    <property type="term" value="P:base-excision repair"/>
    <property type="evidence" value="ECO:0007669"/>
    <property type="project" value="InterPro"/>
</dbReference>
<dbReference type="SMART" id="SM01232">
    <property type="entry name" value="H2TH"/>
    <property type="match status" value="1"/>
</dbReference>
<dbReference type="GO" id="GO:0003906">
    <property type="term" value="F:DNA-(apurinic or apyrimidinic site) endonuclease activity"/>
    <property type="evidence" value="ECO:0007669"/>
    <property type="project" value="InterPro"/>
</dbReference>
<dbReference type="GO" id="GO:0008270">
    <property type="term" value="F:zinc ion binding"/>
    <property type="evidence" value="ECO:0007669"/>
    <property type="project" value="InterPro"/>
</dbReference>
<dbReference type="GO" id="GO:0008534">
    <property type="term" value="F:oxidized purine nucleobase lesion DNA N-glycosylase activity"/>
    <property type="evidence" value="ECO:0007669"/>
    <property type="project" value="UniProtKB-EC"/>
</dbReference>
<dbReference type="InterPro" id="IPR035937">
    <property type="entry name" value="FPG_N"/>
</dbReference>
<keyword evidence="3" id="KW-0227">DNA damage</keyword>
<dbReference type="EMBL" id="CAFBPQ010000022">
    <property type="protein sequence ID" value="CAB5024130.1"/>
    <property type="molecule type" value="Genomic_DNA"/>
</dbReference>
<dbReference type="PANTHER" id="PTHR22993">
    <property type="entry name" value="FORMAMIDOPYRIMIDINE-DNA GLYCOSYLASE"/>
    <property type="match status" value="1"/>
</dbReference>
<reference evidence="11" key="1">
    <citation type="submission" date="2020-05" db="EMBL/GenBank/DDBJ databases">
        <authorList>
            <person name="Chiriac C."/>
            <person name="Salcher M."/>
            <person name="Ghai R."/>
            <person name="Kavagutti S V."/>
        </authorList>
    </citation>
    <scope>NUCLEOTIDE SEQUENCE</scope>
</reference>
<dbReference type="PROSITE" id="PS51068">
    <property type="entry name" value="FPG_CAT"/>
    <property type="match status" value="1"/>
</dbReference>
<evidence type="ECO:0000259" key="10">
    <source>
        <dbReference type="PROSITE" id="PS51068"/>
    </source>
</evidence>
<evidence type="ECO:0000256" key="5">
    <source>
        <dbReference type="ARBA" id="ARBA00023125"/>
    </source>
</evidence>
<dbReference type="EMBL" id="CAFBOF010000015">
    <property type="protein sequence ID" value="CAB4976793.1"/>
    <property type="molecule type" value="Genomic_DNA"/>
</dbReference>
<dbReference type="SUPFAM" id="SSF57716">
    <property type="entry name" value="Glucocorticoid receptor-like (DNA-binding domain)"/>
    <property type="match status" value="1"/>
</dbReference>
<dbReference type="Pfam" id="PF01149">
    <property type="entry name" value="Fapy_DNA_glyco"/>
    <property type="match status" value="1"/>
</dbReference>
<dbReference type="Gene3D" id="1.10.8.50">
    <property type="match status" value="1"/>
</dbReference>
<gene>
    <name evidence="11" type="ORF">UFOPK2683_00503</name>
    <name evidence="12" type="ORF">UFOPK3605_00627</name>
    <name evidence="13" type="ORF">UFOPK3897_00857</name>
    <name evidence="14" type="ORF">UFOPK4121_00843</name>
</gene>
<evidence type="ECO:0000256" key="3">
    <source>
        <dbReference type="ARBA" id="ARBA00022763"/>
    </source>
</evidence>
<sequence>MPEILEAEAARLVLEASALKRKIVSVEATDAWYLKGGLTLRAARAALPGHKFIRARRRGKQLFLDTNLSGPVVGLHLGMSGRVVVDRKAAGDPLLYASNRDAKEWYRFAVVFADGGRLALRDPRRLGAVVFDADEDRLGPDALSLGLVDLRAAVSKSRAPLKAVLMDQKRIAGLGNLLTDEALWRGAFDPTRPANSLDASELARLHRAIRTTLRTLGRRGGSHTGDLMVARLPGGACPLDGAPLRRQKVGGRTTYFCPQHQI</sequence>
<organism evidence="11">
    <name type="scientific">freshwater metagenome</name>
    <dbReference type="NCBI Taxonomy" id="449393"/>
    <lineage>
        <taxon>unclassified sequences</taxon>
        <taxon>metagenomes</taxon>
        <taxon>ecological metagenomes</taxon>
    </lineage>
</organism>
<dbReference type="SUPFAM" id="SSF81624">
    <property type="entry name" value="N-terminal domain of MutM-like DNA repair proteins"/>
    <property type="match status" value="1"/>
</dbReference>
<evidence type="ECO:0000256" key="6">
    <source>
        <dbReference type="ARBA" id="ARBA00023204"/>
    </source>
</evidence>
<dbReference type="GO" id="GO:0016829">
    <property type="term" value="F:lyase activity"/>
    <property type="evidence" value="ECO:0007669"/>
    <property type="project" value="UniProtKB-KW"/>
</dbReference>
<dbReference type="EMBL" id="CAFBMM010000022">
    <property type="protein sequence ID" value="CAB4903712.1"/>
    <property type="molecule type" value="Genomic_DNA"/>
</dbReference>
<evidence type="ECO:0000313" key="13">
    <source>
        <dbReference type="EMBL" id="CAB4976793.1"/>
    </source>
</evidence>
<keyword evidence="5" id="KW-0238">DNA-binding</keyword>
<evidence type="ECO:0000313" key="12">
    <source>
        <dbReference type="EMBL" id="CAB4903712.1"/>
    </source>
</evidence>
<keyword evidence="9" id="KW-0326">Glycosidase</keyword>
<evidence type="ECO:0000256" key="9">
    <source>
        <dbReference type="ARBA" id="ARBA00023295"/>
    </source>
</evidence>
<dbReference type="InterPro" id="IPR015886">
    <property type="entry name" value="H2TH_FPG"/>
</dbReference>
<dbReference type="InterPro" id="IPR010979">
    <property type="entry name" value="Ribosomal_uS13-like_H2TH"/>
</dbReference>
<dbReference type="Gene3D" id="3.20.190.10">
    <property type="entry name" value="MutM-like, N-terminal"/>
    <property type="match status" value="1"/>
</dbReference>
<evidence type="ECO:0000313" key="14">
    <source>
        <dbReference type="EMBL" id="CAB5024130.1"/>
    </source>
</evidence>
<evidence type="ECO:0000313" key="11">
    <source>
        <dbReference type="EMBL" id="CAB4719441.1"/>
    </source>
</evidence>
<dbReference type="AlphaFoldDB" id="A0A6J6R646"/>
<evidence type="ECO:0000256" key="1">
    <source>
        <dbReference type="ARBA" id="ARBA00001668"/>
    </source>
</evidence>
<dbReference type="PANTHER" id="PTHR22993:SF9">
    <property type="entry name" value="FORMAMIDOPYRIMIDINE-DNA GLYCOSYLASE"/>
    <property type="match status" value="1"/>
</dbReference>
<dbReference type="Pfam" id="PF06831">
    <property type="entry name" value="H2TH"/>
    <property type="match status" value="1"/>
</dbReference>
<accession>A0A6J6R646</accession>
<name>A0A6J6R646_9ZZZZ</name>
<keyword evidence="8" id="KW-0511">Multifunctional enzyme</keyword>
<feature type="domain" description="Formamidopyrimidine-DNA glycosylase catalytic" evidence="10">
    <location>
        <begin position="2"/>
        <end position="127"/>
    </location>
</feature>
<keyword evidence="7" id="KW-0456">Lyase</keyword>
<evidence type="ECO:0000256" key="4">
    <source>
        <dbReference type="ARBA" id="ARBA00022801"/>
    </source>
</evidence>
<keyword evidence="4" id="KW-0378">Hydrolase</keyword>
<proteinExistence type="inferred from homology"/>
<comment type="catalytic activity">
    <reaction evidence="1">
        <text>Hydrolysis of DNA containing ring-opened 7-methylguanine residues, releasing 2,6-diamino-4-hydroxy-5-(N-methyl)formamidopyrimidine.</text>
        <dbReference type="EC" id="3.2.2.23"/>
    </reaction>
</comment>
<comment type="similarity">
    <text evidence="2">Belongs to the FPG family.</text>
</comment>
<dbReference type="SUPFAM" id="SSF46946">
    <property type="entry name" value="S13-like H2TH domain"/>
    <property type="match status" value="1"/>
</dbReference>
<dbReference type="InterPro" id="IPR012319">
    <property type="entry name" value="FPG_cat"/>
</dbReference>
<protein>
    <submittedName>
        <fullName evidence="11">Unannotated protein</fullName>
    </submittedName>
</protein>
<evidence type="ECO:0000256" key="2">
    <source>
        <dbReference type="ARBA" id="ARBA00009409"/>
    </source>
</evidence>
<keyword evidence="6" id="KW-0234">DNA repair</keyword>
<dbReference type="GO" id="GO:0003684">
    <property type="term" value="F:damaged DNA binding"/>
    <property type="evidence" value="ECO:0007669"/>
    <property type="project" value="InterPro"/>
</dbReference>
<dbReference type="SMART" id="SM00898">
    <property type="entry name" value="Fapy_DNA_glyco"/>
    <property type="match status" value="1"/>
</dbReference>
<evidence type="ECO:0000256" key="8">
    <source>
        <dbReference type="ARBA" id="ARBA00023268"/>
    </source>
</evidence>
<dbReference type="EMBL" id="CAEZYK010000019">
    <property type="protein sequence ID" value="CAB4719441.1"/>
    <property type="molecule type" value="Genomic_DNA"/>
</dbReference>